<reference evidence="2" key="1">
    <citation type="submission" date="2022-08" db="EMBL/GenBank/DDBJ databases">
        <authorList>
            <person name="Deng Y."/>
            <person name="Han X.-F."/>
            <person name="Zhang Y.-Q."/>
        </authorList>
    </citation>
    <scope>NUCLEOTIDE SEQUENCE</scope>
    <source>
        <strain evidence="2">CPCC 205763</strain>
    </source>
</reference>
<sequence>MWEIAASRHGVVTVAIAGEAGVPAVEVRKLATRGALRRYGQGVYVHQDVPTSRLTEPAVAVALGGDDAFLHRESVFDLLGVGQFNPKKIRVGTRRRVRRTLPEWMSLETRADVLDDDITTFDGVATTTVSRALADVRLRMPRERWTALIDETLRRELINAQEALSLRGELE</sequence>
<accession>A0ABT2GRD4</accession>
<name>A0ABT2GRD4_9MICO</name>
<dbReference type="Pfam" id="PF13338">
    <property type="entry name" value="AbiEi_4"/>
    <property type="match status" value="1"/>
</dbReference>
<organism evidence="2 3">
    <name type="scientific">Herbiconiux aconitum</name>
    <dbReference type="NCBI Taxonomy" id="2970913"/>
    <lineage>
        <taxon>Bacteria</taxon>
        <taxon>Bacillati</taxon>
        <taxon>Actinomycetota</taxon>
        <taxon>Actinomycetes</taxon>
        <taxon>Micrococcales</taxon>
        <taxon>Microbacteriaceae</taxon>
        <taxon>Herbiconiux</taxon>
    </lineage>
</organism>
<dbReference type="InterPro" id="IPR025159">
    <property type="entry name" value="AbiEi_N"/>
</dbReference>
<dbReference type="RefSeq" id="WP_259508055.1">
    <property type="nucleotide sequence ID" value="NZ_JANLCM010000002.1"/>
</dbReference>
<keyword evidence="3" id="KW-1185">Reference proteome</keyword>
<protein>
    <submittedName>
        <fullName evidence="2">Type IV toxin-antitoxin system AbiEi family antitoxin domain-containing protein</fullName>
    </submittedName>
</protein>
<dbReference type="Proteomes" id="UP001165584">
    <property type="component" value="Unassembled WGS sequence"/>
</dbReference>
<comment type="caution">
    <text evidence="2">The sequence shown here is derived from an EMBL/GenBank/DDBJ whole genome shotgun (WGS) entry which is preliminary data.</text>
</comment>
<evidence type="ECO:0000259" key="1">
    <source>
        <dbReference type="Pfam" id="PF13338"/>
    </source>
</evidence>
<dbReference type="EMBL" id="JANLCM010000002">
    <property type="protein sequence ID" value="MCS5718783.1"/>
    <property type="molecule type" value="Genomic_DNA"/>
</dbReference>
<evidence type="ECO:0000313" key="3">
    <source>
        <dbReference type="Proteomes" id="UP001165584"/>
    </source>
</evidence>
<evidence type="ECO:0000313" key="2">
    <source>
        <dbReference type="EMBL" id="MCS5718783.1"/>
    </source>
</evidence>
<proteinExistence type="predicted"/>
<feature type="domain" description="AbiEi antitoxin N-terminal" evidence="1">
    <location>
        <begin position="3"/>
        <end position="45"/>
    </location>
</feature>
<gene>
    <name evidence="2" type="ORF">N1027_11625</name>
</gene>